<gene>
    <name evidence="1" type="ORF">MKW98_005194</name>
</gene>
<keyword evidence="2" id="KW-1185">Reference proteome</keyword>
<dbReference type="EMBL" id="JAJJMB010017633">
    <property type="protein sequence ID" value="KAI3836861.1"/>
    <property type="molecule type" value="Genomic_DNA"/>
</dbReference>
<sequence length="143" mass="16538">MEKLPVGEMDNMQPVKPQSRPPVFMYKRHNVFDVRPKFVSRIKISAKKLYKQLKTYEDKKTSCISSLVNFSSDQLMEFLVQTNEPISFGVDHKRFMRLLSLMALGKEVHPILLGETHIMTLPCTPKEINESLLHFKLNNQSGC</sequence>
<protein>
    <submittedName>
        <fullName evidence="1">Uncharacterized protein</fullName>
    </submittedName>
</protein>
<reference evidence="1" key="1">
    <citation type="submission" date="2022-04" db="EMBL/GenBank/DDBJ databases">
        <title>A functionally conserved STORR gene fusion in Papaver species that diverged 16.8 million years ago.</title>
        <authorList>
            <person name="Catania T."/>
        </authorList>
    </citation>
    <scope>NUCLEOTIDE SEQUENCE</scope>
    <source>
        <strain evidence="1">S-188037</strain>
    </source>
</reference>
<proteinExistence type="predicted"/>
<organism evidence="1 2">
    <name type="scientific">Papaver atlanticum</name>
    <dbReference type="NCBI Taxonomy" id="357466"/>
    <lineage>
        <taxon>Eukaryota</taxon>
        <taxon>Viridiplantae</taxon>
        <taxon>Streptophyta</taxon>
        <taxon>Embryophyta</taxon>
        <taxon>Tracheophyta</taxon>
        <taxon>Spermatophyta</taxon>
        <taxon>Magnoliopsida</taxon>
        <taxon>Ranunculales</taxon>
        <taxon>Papaveraceae</taxon>
        <taxon>Papaveroideae</taxon>
        <taxon>Papaver</taxon>
    </lineage>
</organism>
<comment type="caution">
    <text evidence="1">The sequence shown here is derived from an EMBL/GenBank/DDBJ whole genome shotgun (WGS) entry which is preliminary data.</text>
</comment>
<dbReference type="Proteomes" id="UP001202328">
    <property type="component" value="Unassembled WGS sequence"/>
</dbReference>
<evidence type="ECO:0000313" key="1">
    <source>
        <dbReference type="EMBL" id="KAI3836861.1"/>
    </source>
</evidence>
<name>A0AAD4RWA7_9MAGN</name>
<accession>A0AAD4RWA7</accession>
<dbReference type="AlphaFoldDB" id="A0AAD4RWA7"/>
<evidence type="ECO:0000313" key="2">
    <source>
        <dbReference type="Proteomes" id="UP001202328"/>
    </source>
</evidence>